<dbReference type="EMBL" id="JACTAM010002716">
    <property type="protein sequence ID" value="KAI2643853.1"/>
    <property type="molecule type" value="Genomic_DNA"/>
</dbReference>
<evidence type="ECO:0000313" key="5">
    <source>
        <dbReference type="EMBL" id="KAI2643853.1"/>
    </source>
</evidence>
<protein>
    <submittedName>
        <fullName evidence="5">Retrovirus-related Pol polyprotein from transposon TNT 1-94</fullName>
    </submittedName>
</protein>
<feature type="region of interest" description="Disordered" evidence="3">
    <location>
        <begin position="337"/>
        <end position="357"/>
    </location>
</feature>
<reference evidence="5 6" key="1">
    <citation type="submission" date="2022-01" db="EMBL/GenBank/DDBJ databases">
        <title>A high-quality chromosome-level genome assembly of rohu carp, Labeo rohita.</title>
        <authorList>
            <person name="Arick M.A. II"/>
            <person name="Hsu C.-Y."/>
            <person name="Magbanua Z."/>
            <person name="Pechanova O."/>
            <person name="Grover C."/>
            <person name="Miller E."/>
            <person name="Thrash A."/>
            <person name="Ezzel L."/>
            <person name="Alam S."/>
            <person name="Benzie J."/>
            <person name="Hamilton M."/>
            <person name="Karsi A."/>
            <person name="Lawrence M.L."/>
            <person name="Peterson D.G."/>
        </authorList>
    </citation>
    <scope>NUCLEOTIDE SEQUENCE [LARGE SCALE GENOMIC DNA]</scope>
    <source>
        <strain evidence="6">BAU-BD-2019</strain>
        <tissue evidence="5">Blood</tissue>
    </source>
</reference>
<dbReference type="InterPro" id="IPR001878">
    <property type="entry name" value="Znf_CCHC"/>
</dbReference>
<evidence type="ECO:0000256" key="2">
    <source>
        <dbReference type="SAM" id="Coils"/>
    </source>
</evidence>
<evidence type="ECO:0000313" key="6">
    <source>
        <dbReference type="Proteomes" id="UP000830375"/>
    </source>
</evidence>
<proteinExistence type="predicted"/>
<feature type="compositionally biased region" description="Basic and acidic residues" evidence="3">
    <location>
        <begin position="410"/>
        <end position="419"/>
    </location>
</feature>
<evidence type="ECO:0000259" key="4">
    <source>
        <dbReference type="PROSITE" id="PS50158"/>
    </source>
</evidence>
<feature type="coiled-coil region" evidence="2">
    <location>
        <begin position="250"/>
        <end position="279"/>
    </location>
</feature>
<feature type="domain" description="CCHC-type" evidence="4">
    <location>
        <begin position="364"/>
        <end position="378"/>
    </location>
</feature>
<dbReference type="SMART" id="SM00343">
    <property type="entry name" value="ZnF_C2HC"/>
    <property type="match status" value="1"/>
</dbReference>
<name>A0ABQ8KZG0_LABRO</name>
<accession>A0ABQ8KZG0</accession>
<organism evidence="5 6">
    <name type="scientific">Labeo rohita</name>
    <name type="common">Indian major carp</name>
    <name type="synonym">Cyprinus rohita</name>
    <dbReference type="NCBI Taxonomy" id="84645"/>
    <lineage>
        <taxon>Eukaryota</taxon>
        <taxon>Metazoa</taxon>
        <taxon>Chordata</taxon>
        <taxon>Craniata</taxon>
        <taxon>Vertebrata</taxon>
        <taxon>Euteleostomi</taxon>
        <taxon>Actinopterygii</taxon>
        <taxon>Neopterygii</taxon>
        <taxon>Teleostei</taxon>
        <taxon>Ostariophysi</taxon>
        <taxon>Cypriniformes</taxon>
        <taxon>Cyprinidae</taxon>
        <taxon>Labeoninae</taxon>
        <taxon>Labeonini</taxon>
        <taxon>Labeo</taxon>
    </lineage>
</organism>
<keyword evidence="2" id="KW-0175">Coiled coil</keyword>
<comment type="caution">
    <text evidence="5">The sequence shown here is derived from an EMBL/GenBank/DDBJ whole genome shotgun (WGS) entry which is preliminary data.</text>
</comment>
<feature type="compositionally biased region" description="Polar residues" evidence="3">
    <location>
        <begin position="396"/>
        <end position="405"/>
    </location>
</feature>
<feature type="region of interest" description="Disordered" evidence="3">
    <location>
        <begin position="375"/>
        <end position="419"/>
    </location>
</feature>
<evidence type="ECO:0000256" key="3">
    <source>
        <dbReference type="SAM" id="MobiDB-lite"/>
    </source>
</evidence>
<dbReference type="Proteomes" id="UP000830375">
    <property type="component" value="Unassembled WGS sequence"/>
</dbReference>
<sequence length="419" mass="47374">MFSSAHSSQVLDFNPRFSKRLLWNSPLMNLEKKRSRRFVYGDCGRLRLARALTWRLHYEKRKHLVGAAGATVDPRRLIKGTQGQYVPWASQDLEGLVTRLPDIHEGAGKWIKVFEEETMGKLLAAGDIKALLAKTIGGAKMEEILQASDLERAVNSHYIDGTIFDAFRPAVWQTLRAEYPIRLDPKSLKGEQLGETENPTAYVQRQLKRWKQETEGNPERDPLMATLFRNAVIDAMPLAVKSRLEDVWSNTENEQKLKNQEKELQRKLTQLQLEKLTRKNKKKIQAPVKKEESEQMTVMAPVNAPPPAIQSSPPAAVPPNPHQIPVPVINIYTQQPESTGWKRKPAQGGQRGRGRPYTGPPGVCWGCGQPGHNKNDCPTNPWQQPPRGGRGEIWQQPYQGPSQGPVNPWRDIRGAQRIL</sequence>
<evidence type="ECO:0000256" key="1">
    <source>
        <dbReference type="PROSITE-ProRule" id="PRU00047"/>
    </source>
</evidence>
<keyword evidence="1" id="KW-0863">Zinc-finger</keyword>
<dbReference type="InterPro" id="IPR036875">
    <property type="entry name" value="Znf_CCHC_sf"/>
</dbReference>
<keyword evidence="1" id="KW-0862">Zinc</keyword>
<gene>
    <name evidence="5" type="ORF">H4Q32_024868</name>
</gene>
<dbReference type="PROSITE" id="PS50158">
    <property type="entry name" value="ZF_CCHC"/>
    <property type="match status" value="1"/>
</dbReference>
<keyword evidence="1" id="KW-0479">Metal-binding</keyword>
<dbReference type="SUPFAM" id="SSF57756">
    <property type="entry name" value="Retrovirus zinc finger-like domains"/>
    <property type="match status" value="1"/>
</dbReference>
<keyword evidence="6" id="KW-1185">Reference proteome</keyword>